<evidence type="ECO:0000256" key="1">
    <source>
        <dbReference type="PROSITE-ProRule" id="PRU10141"/>
    </source>
</evidence>
<keyword evidence="3" id="KW-0808">Transferase</keyword>
<sequence>MLNDAVPRIPRYNLLREIGRGGYGVVYLAFDKLLNREVAIKVARAEVVRDAAGVARFEKEARNTDSNE</sequence>
<protein>
    <submittedName>
        <fullName evidence="3">Serine/threonine protein kinase</fullName>
        <ecNumber evidence="3">2.7.-.-</ecNumber>
    </submittedName>
</protein>
<dbReference type="Proteomes" id="UP000011991">
    <property type="component" value="Unassembled WGS sequence"/>
</dbReference>
<dbReference type="EC" id="2.7.-.-" evidence="3"/>
<organism evidence="3 4">
    <name type="scientific">Rhodopirellula maiorica SM1</name>
    <dbReference type="NCBI Taxonomy" id="1265738"/>
    <lineage>
        <taxon>Bacteria</taxon>
        <taxon>Pseudomonadati</taxon>
        <taxon>Planctomycetota</taxon>
        <taxon>Planctomycetia</taxon>
        <taxon>Pirellulales</taxon>
        <taxon>Pirellulaceae</taxon>
        <taxon>Novipirellula</taxon>
    </lineage>
</organism>
<evidence type="ECO:0000259" key="2">
    <source>
        <dbReference type="PROSITE" id="PS50011"/>
    </source>
</evidence>
<dbReference type="AlphaFoldDB" id="M5RUC7"/>
<keyword evidence="3" id="KW-0418">Kinase</keyword>
<dbReference type="PROSITE" id="PS00107">
    <property type="entry name" value="PROTEIN_KINASE_ATP"/>
    <property type="match status" value="1"/>
</dbReference>
<name>M5RUC7_9BACT</name>
<comment type="caution">
    <text evidence="3">The sequence shown here is derived from an EMBL/GenBank/DDBJ whole genome shotgun (WGS) entry which is preliminary data.</text>
</comment>
<keyword evidence="3" id="KW-0723">Serine/threonine-protein kinase</keyword>
<dbReference type="PATRIC" id="fig|1265738.3.peg.5504"/>
<dbReference type="GO" id="GO:0005524">
    <property type="term" value="F:ATP binding"/>
    <property type="evidence" value="ECO:0007669"/>
    <property type="project" value="UniProtKB-UniRule"/>
</dbReference>
<feature type="domain" description="Protein kinase" evidence="2">
    <location>
        <begin position="12"/>
        <end position="68"/>
    </location>
</feature>
<dbReference type="InterPro" id="IPR011009">
    <property type="entry name" value="Kinase-like_dom_sf"/>
</dbReference>
<dbReference type="PROSITE" id="PS50011">
    <property type="entry name" value="PROTEIN_KINASE_DOM"/>
    <property type="match status" value="1"/>
</dbReference>
<dbReference type="EMBL" id="ANOG01000778">
    <property type="protein sequence ID" value="EMI17584.1"/>
    <property type="molecule type" value="Genomic_DNA"/>
</dbReference>
<dbReference type="SUPFAM" id="SSF56112">
    <property type="entry name" value="Protein kinase-like (PK-like)"/>
    <property type="match status" value="1"/>
</dbReference>
<feature type="binding site" evidence="1">
    <location>
        <position position="41"/>
    </location>
    <ligand>
        <name>ATP</name>
        <dbReference type="ChEBI" id="CHEBI:30616"/>
    </ligand>
</feature>
<dbReference type="InterPro" id="IPR017441">
    <property type="entry name" value="Protein_kinase_ATP_BS"/>
</dbReference>
<dbReference type="GO" id="GO:0004674">
    <property type="term" value="F:protein serine/threonine kinase activity"/>
    <property type="evidence" value="ECO:0007669"/>
    <property type="project" value="UniProtKB-KW"/>
</dbReference>
<reference evidence="3 4" key="1">
    <citation type="journal article" date="2013" name="Mar. Genomics">
        <title>Expression of sulfatases in Rhodopirellula baltica and the diversity of sulfatases in the genus Rhodopirellula.</title>
        <authorList>
            <person name="Wegner C.E."/>
            <person name="Richter-Heitmann T."/>
            <person name="Klindworth A."/>
            <person name="Klockow C."/>
            <person name="Richter M."/>
            <person name="Achstetter T."/>
            <person name="Glockner F.O."/>
            <person name="Harder J."/>
        </authorList>
    </citation>
    <scope>NUCLEOTIDE SEQUENCE [LARGE SCALE GENOMIC DNA]</scope>
    <source>
        <strain evidence="3 4">SM1</strain>
    </source>
</reference>
<evidence type="ECO:0000313" key="3">
    <source>
        <dbReference type="EMBL" id="EMI17584.1"/>
    </source>
</evidence>
<keyword evidence="4" id="KW-1185">Reference proteome</keyword>
<proteinExistence type="predicted"/>
<accession>M5RUC7</accession>
<dbReference type="Gene3D" id="3.30.200.20">
    <property type="entry name" value="Phosphorylase Kinase, domain 1"/>
    <property type="match status" value="1"/>
</dbReference>
<keyword evidence="1" id="KW-0067">ATP-binding</keyword>
<evidence type="ECO:0000313" key="4">
    <source>
        <dbReference type="Proteomes" id="UP000011991"/>
    </source>
</evidence>
<keyword evidence="1" id="KW-0547">Nucleotide-binding</keyword>
<gene>
    <name evidence="3" type="ORF">RMSM_05497</name>
</gene>
<dbReference type="InterPro" id="IPR000719">
    <property type="entry name" value="Prot_kinase_dom"/>
</dbReference>